<dbReference type="RefSeq" id="WP_311932022.1">
    <property type="nucleotide sequence ID" value="NZ_JARPWY010000051.1"/>
</dbReference>
<protein>
    <recommendedName>
        <fullName evidence="3">Phage head morphogenesis domain-containing protein</fullName>
    </recommendedName>
</protein>
<accession>A0ABD5FBN5</accession>
<gene>
    <name evidence="1" type="ORF">P7D79_15935</name>
</gene>
<evidence type="ECO:0000313" key="1">
    <source>
        <dbReference type="EMBL" id="MDT2515716.1"/>
    </source>
</evidence>
<name>A0ABD5FBN5_ENTAV</name>
<sequence>MDDIVPRLLESIQHQFDERTKKSAKLKNAAIALKKKEATYLDANGFAIELGEILASIYAKNLTKKVLPDGKMYYNIAERIIQPTMKNNYDLISGYAGDVQKQLNQAAGLYLKTQIPDMNQDRINGIINRISSEPDFDKIKWMLDEPIVNFSQSIVDDSIKKNADFQSRSGLRPKIIRRVSGHACKWCQSLAGSYDYRSAPDDIYRRHERCRCTVEYDPGDGRRQNIWSKIWRRPDKDDKIELRKKAGVDKDKELSKRARAALNKTNMQTQVGKDYYSQFINHLDSLDNPRVKEMFATMADRLDFMKIKDVRAYASGSSVQLSKASFVGSSHQKPFQTVYHELGHAFDTLGTKVLTDSTTYSTGQTKRMKILGQMMDVEIKSTHASGIPSYSLKEAIDNDVWQFINGDLPTLESLGKRPRKKAEKEAWDREYSRIHDQWQKNKKAFLDDYKKLAKEDLATYGALSDMLESTGYFESYPLGVGHGSKYWKDYGKAETEFFAHMTELAANNESAKIMNEVFPNAAKIWENLVDDILRKVK</sequence>
<reference evidence="1 2" key="1">
    <citation type="submission" date="2023-03" db="EMBL/GenBank/DDBJ databases">
        <authorList>
            <person name="Shen W."/>
            <person name="Cai J."/>
        </authorList>
    </citation>
    <scope>NUCLEOTIDE SEQUENCE [LARGE SCALE GENOMIC DNA]</scope>
    <source>
        <strain evidence="1 2">Y2</strain>
    </source>
</reference>
<dbReference type="EMBL" id="JARPWY010000051">
    <property type="protein sequence ID" value="MDT2515716.1"/>
    <property type="molecule type" value="Genomic_DNA"/>
</dbReference>
<dbReference type="AlphaFoldDB" id="A0ABD5FBN5"/>
<dbReference type="Proteomes" id="UP001264335">
    <property type="component" value="Unassembled WGS sequence"/>
</dbReference>
<comment type="caution">
    <text evidence="1">The sequence shown here is derived from an EMBL/GenBank/DDBJ whole genome shotgun (WGS) entry which is preliminary data.</text>
</comment>
<evidence type="ECO:0000313" key="2">
    <source>
        <dbReference type="Proteomes" id="UP001264335"/>
    </source>
</evidence>
<evidence type="ECO:0008006" key="3">
    <source>
        <dbReference type="Google" id="ProtNLM"/>
    </source>
</evidence>
<organism evidence="1 2">
    <name type="scientific">Enterococcus avium</name>
    <name type="common">Streptococcus avium</name>
    <dbReference type="NCBI Taxonomy" id="33945"/>
    <lineage>
        <taxon>Bacteria</taxon>
        <taxon>Bacillati</taxon>
        <taxon>Bacillota</taxon>
        <taxon>Bacilli</taxon>
        <taxon>Lactobacillales</taxon>
        <taxon>Enterococcaceae</taxon>
        <taxon>Enterococcus</taxon>
    </lineage>
</organism>
<proteinExistence type="predicted"/>